<dbReference type="Gene3D" id="1.10.10.10">
    <property type="entry name" value="Winged helix-like DNA-binding domain superfamily/Winged helix DNA-binding domain"/>
    <property type="match status" value="1"/>
</dbReference>
<dbReference type="PROSITE" id="PS52050">
    <property type="entry name" value="WYL"/>
    <property type="match status" value="1"/>
</dbReference>
<dbReference type="InterPro" id="IPR051534">
    <property type="entry name" value="CBASS_pafABC_assoc_protein"/>
</dbReference>
<evidence type="ECO:0000256" key="2">
    <source>
        <dbReference type="ARBA" id="ARBA00023163"/>
    </source>
</evidence>
<dbReference type="Proteomes" id="UP000199203">
    <property type="component" value="Unassembled WGS sequence"/>
</dbReference>
<dbReference type="SUPFAM" id="SSF46785">
    <property type="entry name" value="Winged helix' DNA-binding domain"/>
    <property type="match status" value="1"/>
</dbReference>
<dbReference type="Pfam" id="PF13280">
    <property type="entry name" value="WYL"/>
    <property type="match status" value="1"/>
</dbReference>
<protein>
    <submittedName>
        <fullName evidence="4">Predicted DNA-binding transcriptional regulator YafY, contains an HTH and WYL domains</fullName>
    </submittedName>
</protein>
<dbReference type="GO" id="GO:0003677">
    <property type="term" value="F:DNA binding"/>
    <property type="evidence" value="ECO:0007669"/>
    <property type="project" value="UniProtKB-KW"/>
</dbReference>
<reference evidence="5" key="1">
    <citation type="submission" date="2016-10" db="EMBL/GenBank/DDBJ databases">
        <authorList>
            <person name="Varghese N."/>
            <person name="Submissions S."/>
        </authorList>
    </citation>
    <scope>NUCLEOTIDE SEQUENCE [LARGE SCALE GENOMIC DNA]</scope>
    <source>
        <strain evidence="5">DSM 19684</strain>
    </source>
</reference>
<dbReference type="STRING" id="454006.SAMN05421825_3568"/>
<dbReference type="SMART" id="SM00420">
    <property type="entry name" value="HTH_DEOR"/>
    <property type="match status" value="1"/>
</dbReference>
<evidence type="ECO:0000313" key="5">
    <source>
        <dbReference type="Proteomes" id="UP000199203"/>
    </source>
</evidence>
<dbReference type="PANTHER" id="PTHR34580">
    <property type="match status" value="1"/>
</dbReference>
<dbReference type="RefSeq" id="WP_089874870.1">
    <property type="nucleotide sequence ID" value="NZ_FNBH01000005.1"/>
</dbReference>
<dbReference type="InterPro" id="IPR028349">
    <property type="entry name" value="PafC-like"/>
</dbReference>
<keyword evidence="4" id="KW-0238">DNA-binding</keyword>
<dbReference type="OrthoDB" id="9815009at2"/>
<dbReference type="InterPro" id="IPR036388">
    <property type="entry name" value="WH-like_DNA-bd_sf"/>
</dbReference>
<dbReference type="AlphaFoldDB" id="A0A1G7VAM6"/>
<sequence>MNEDHYIKKIDRVTSILTQLQTKSIVRAQDLADKFDVSIRTIYRDIKTLENAGIPIFGEAGSGYSLVDGYKLPPVMFTKEEVLSFITAEKLMQKFSHESLDSHYNSAMEKVKAVIRNSEKNLVQNIENQIDIYSYRPENSDNVKNIIPTILESIADKKQLKFHYQNVKDEASERIIEAVGIFYEVNYWYVMAFCTMRKDFRQFRVDRILKIEKTENPFHQEYGNVGDYRKKSKNQKVGVRLLVEKKILPFLVNSKKYYGLVAEEESDNKMLMTFETEWIEEGFPRWLITFADFAEIIEPKYLKDTMNDLISKISNQLNKK</sequence>
<evidence type="ECO:0000256" key="1">
    <source>
        <dbReference type="ARBA" id="ARBA00023015"/>
    </source>
</evidence>
<feature type="domain" description="HTH deoR-type" evidence="3">
    <location>
        <begin position="9"/>
        <end position="64"/>
    </location>
</feature>
<proteinExistence type="predicted"/>
<dbReference type="InterPro" id="IPR013196">
    <property type="entry name" value="HTH_11"/>
</dbReference>
<keyword evidence="5" id="KW-1185">Reference proteome</keyword>
<dbReference type="PROSITE" id="PS51000">
    <property type="entry name" value="HTH_DEOR_2"/>
    <property type="match status" value="1"/>
</dbReference>
<dbReference type="PIRSF" id="PIRSF016838">
    <property type="entry name" value="PafC"/>
    <property type="match status" value="1"/>
</dbReference>
<dbReference type="GO" id="GO:0003700">
    <property type="term" value="F:DNA-binding transcription factor activity"/>
    <property type="evidence" value="ECO:0007669"/>
    <property type="project" value="InterPro"/>
</dbReference>
<dbReference type="PANTHER" id="PTHR34580:SF1">
    <property type="entry name" value="PROTEIN PAFC"/>
    <property type="match status" value="1"/>
</dbReference>
<keyword evidence="1" id="KW-0805">Transcription regulation</keyword>
<dbReference type="EMBL" id="FNBH01000005">
    <property type="protein sequence ID" value="SDG56601.1"/>
    <property type="molecule type" value="Genomic_DNA"/>
</dbReference>
<name>A0A1G7VAM6_9FLAO</name>
<dbReference type="InterPro" id="IPR001034">
    <property type="entry name" value="DeoR_HTH"/>
</dbReference>
<dbReference type="Pfam" id="PF08279">
    <property type="entry name" value="HTH_11"/>
    <property type="match status" value="1"/>
</dbReference>
<organism evidence="4 5">
    <name type="scientific">Epilithonimonas hungarica</name>
    <dbReference type="NCBI Taxonomy" id="454006"/>
    <lineage>
        <taxon>Bacteria</taxon>
        <taxon>Pseudomonadati</taxon>
        <taxon>Bacteroidota</taxon>
        <taxon>Flavobacteriia</taxon>
        <taxon>Flavobacteriales</taxon>
        <taxon>Weeksellaceae</taxon>
        <taxon>Chryseobacterium group</taxon>
        <taxon>Epilithonimonas</taxon>
    </lineage>
</organism>
<evidence type="ECO:0000313" key="4">
    <source>
        <dbReference type="EMBL" id="SDG56601.1"/>
    </source>
</evidence>
<accession>A0A1G7VAM6</accession>
<dbReference type="InterPro" id="IPR026881">
    <property type="entry name" value="WYL_dom"/>
</dbReference>
<keyword evidence="2" id="KW-0804">Transcription</keyword>
<gene>
    <name evidence="4" type="ORF">SAMN05421825_3568</name>
</gene>
<dbReference type="InterPro" id="IPR036390">
    <property type="entry name" value="WH_DNA-bd_sf"/>
</dbReference>
<evidence type="ECO:0000259" key="3">
    <source>
        <dbReference type="PROSITE" id="PS51000"/>
    </source>
</evidence>